<dbReference type="SUPFAM" id="SSF54534">
    <property type="entry name" value="FKBP-like"/>
    <property type="match status" value="2"/>
</dbReference>
<keyword evidence="6 7" id="KW-0413">Isomerase</keyword>
<organism evidence="9 10">
    <name type="scientific">Paraphotobacterium marinum</name>
    <dbReference type="NCBI Taxonomy" id="1755811"/>
    <lineage>
        <taxon>Bacteria</taxon>
        <taxon>Pseudomonadati</taxon>
        <taxon>Pseudomonadota</taxon>
        <taxon>Gammaproteobacteria</taxon>
        <taxon>Vibrionales</taxon>
        <taxon>Vibrionaceae</taxon>
        <taxon>Paraphotobacterium</taxon>
    </lineage>
</organism>
<name>A0A220VD06_9GAMM</name>
<evidence type="ECO:0000256" key="1">
    <source>
        <dbReference type="ARBA" id="ARBA00022729"/>
    </source>
</evidence>
<dbReference type="InterPro" id="IPR023058">
    <property type="entry name" value="PPIase_PpiC_CS"/>
</dbReference>
<evidence type="ECO:0000256" key="7">
    <source>
        <dbReference type="HAMAP-Rule" id="MF_01183"/>
    </source>
</evidence>
<accession>A0A220VD06</accession>
<keyword evidence="3 7" id="KW-0574">Periplasm</keyword>
<dbReference type="OrthoDB" id="14196at2"/>
<keyword evidence="5 7" id="KW-0143">Chaperone</keyword>
<feature type="domain" description="PpiC" evidence="8">
    <location>
        <begin position="284"/>
        <end position="384"/>
    </location>
</feature>
<keyword evidence="1 7" id="KW-0732">Signal</keyword>
<dbReference type="GO" id="GO:0003755">
    <property type="term" value="F:peptidyl-prolyl cis-trans isomerase activity"/>
    <property type="evidence" value="ECO:0007669"/>
    <property type="project" value="UniProtKB-UniRule"/>
</dbReference>
<dbReference type="GO" id="GO:0043165">
    <property type="term" value="P:Gram-negative-bacterium-type cell outer membrane assembly"/>
    <property type="evidence" value="ECO:0007669"/>
    <property type="project" value="InterPro"/>
</dbReference>
<evidence type="ECO:0000256" key="3">
    <source>
        <dbReference type="ARBA" id="ARBA00022764"/>
    </source>
</evidence>
<dbReference type="InterPro" id="IPR046357">
    <property type="entry name" value="PPIase_dom_sf"/>
</dbReference>
<dbReference type="PROSITE" id="PS01096">
    <property type="entry name" value="PPIC_PPIASE_1"/>
    <property type="match status" value="1"/>
</dbReference>
<dbReference type="InterPro" id="IPR023034">
    <property type="entry name" value="PPIase_SurA"/>
</dbReference>
<comment type="domain">
    <text evidence="7">The PPIase activity resides only in the second parvulin domain. The N-terminal region and the C-terminal tail are necessary and sufficient for the chaperone activity of SurA. The PPIase activity is dispensable for SurA to function as a chaperone. The N-terminal region and the C-terminal tail are also required for porin recognition.</text>
</comment>
<evidence type="ECO:0000256" key="5">
    <source>
        <dbReference type="ARBA" id="ARBA00023186"/>
    </source>
</evidence>
<dbReference type="KEGG" id="pmai:CF386_04290"/>
<dbReference type="PROSITE" id="PS50198">
    <property type="entry name" value="PPIC_PPIASE_2"/>
    <property type="match status" value="2"/>
</dbReference>
<reference evidence="9 10" key="1">
    <citation type="journal article" date="2016" name="Int. J. Syst. Evol. Microbiol.">
        <title>Paraphotobacterium marinum gen. nov., sp. nov., a member of the family Vibrionaceae, isolated from surface seawater.</title>
        <authorList>
            <person name="Huang Z."/>
            <person name="Dong C."/>
            <person name="Shao Z."/>
        </authorList>
    </citation>
    <scope>NUCLEOTIDE SEQUENCE [LARGE SCALE GENOMIC DNA]</scope>
    <source>
        <strain evidence="9 10">NSCS20N07D</strain>
    </source>
</reference>
<dbReference type="Pfam" id="PF00639">
    <property type="entry name" value="Rotamase"/>
    <property type="match status" value="2"/>
</dbReference>
<evidence type="ECO:0000256" key="6">
    <source>
        <dbReference type="ARBA" id="ARBA00023235"/>
    </source>
</evidence>
<keyword evidence="10" id="KW-1185">Reference proteome</keyword>
<dbReference type="Pfam" id="PF09312">
    <property type="entry name" value="SurA_N"/>
    <property type="match status" value="1"/>
</dbReference>
<comment type="subcellular location">
    <subcellularLocation>
        <location evidence="7">Periplasm</location>
    </subcellularLocation>
    <text evidence="7">Is capable of associating with the outer membrane.</text>
</comment>
<gene>
    <name evidence="7" type="primary">surA</name>
    <name evidence="9" type="ORF">CF386_04290</name>
</gene>
<feature type="domain" description="PpiC" evidence="8">
    <location>
        <begin position="172"/>
        <end position="275"/>
    </location>
</feature>
<comment type="function">
    <text evidence="7">Chaperone involved in the correct folding and assembly of outer membrane proteins. Recognizes specific patterns of aromatic residues and the orientation of their side chains, which are found more frequently in integral outer membrane proteins. May act in both early periplasmic and late outer membrane-associated steps of protein maturation.</text>
</comment>
<comment type="catalytic activity">
    <reaction evidence="7">
        <text>[protein]-peptidylproline (omega=180) = [protein]-peptidylproline (omega=0)</text>
        <dbReference type="Rhea" id="RHEA:16237"/>
        <dbReference type="Rhea" id="RHEA-COMP:10747"/>
        <dbReference type="Rhea" id="RHEA-COMP:10748"/>
        <dbReference type="ChEBI" id="CHEBI:83833"/>
        <dbReference type="ChEBI" id="CHEBI:83834"/>
        <dbReference type="EC" id="5.2.1.8"/>
    </reaction>
</comment>
<dbReference type="AlphaFoldDB" id="A0A220VD06"/>
<dbReference type="GO" id="GO:0051082">
    <property type="term" value="F:unfolded protein binding"/>
    <property type="evidence" value="ECO:0007669"/>
    <property type="project" value="UniProtKB-UniRule"/>
</dbReference>
<dbReference type="PANTHER" id="PTHR47637:SF1">
    <property type="entry name" value="CHAPERONE SURA"/>
    <property type="match status" value="1"/>
</dbReference>
<dbReference type="InterPro" id="IPR050280">
    <property type="entry name" value="OMP_Chaperone_SurA"/>
</dbReference>
<dbReference type="GO" id="GO:0006457">
    <property type="term" value="P:protein folding"/>
    <property type="evidence" value="ECO:0007669"/>
    <property type="project" value="UniProtKB-UniRule"/>
</dbReference>
<dbReference type="HAMAP" id="MF_01183">
    <property type="entry name" value="Chaperone_SurA"/>
    <property type="match status" value="1"/>
</dbReference>
<dbReference type="Gene3D" id="3.10.50.40">
    <property type="match status" value="2"/>
</dbReference>
<dbReference type="GO" id="GO:0050821">
    <property type="term" value="P:protein stabilization"/>
    <property type="evidence" value="ECO:0007669"/>
    <property type="project" value="InterPro"/>
</dbReference>
<protein>
    <recommendedName>
        <fullName evidence="7">Chaperone SurA</fullName>
    </recommendedName>
    <alternativeName>
        <fullName evidence="7">Peptidyl-prolyl cis-trans isomerase SurA</fullName>
        <shortName evidence="7">PPIase SurA</shortName>
        <ecNumber evidence="7">5.2.1.8</ecNumber>
    </alternativeName>
    <alternativeName>
        <fullName evidence="7">Rotamase SurA</fullName>
    </alternativeName>
</protein>
<keyword evidence="4 7" id="KW-0697">Rotamase</keyword>
<dbReference type="SUPFAM" id="SSF109998">
    <property type="entry name" value="Triger factor/SurA peptide-binding domain-like"/>
    <property type="match status" value="1"/>
</dbReference>
<sequence>MKKKISLLIGIIICAIIAPVGYTKSINSIIAVVNNDVILQSEANTLKKLMTFGRPNNLSKKELNKLVINQLIMQKLMLEQAKRFNINIPDEAINQRINQIASSQNLTLNQFKTLLAKQGLNYDSFKDFQKNQMLSAEVRNASLQQMVIINPNELKPLEKSAKATLNNEIYKNSSYQIQYIQLRADSNDDSQTQNQAEKQKAYKILNDIKNKKITFSQAAKKYSTGPYAQSGGNWDWMKLDEMPTIFAQNISSPYVGKIIGPFWGAGAYNIIKIKQLKTPPSPKAQEINSEHILIKTSIVLDDNAARTKLEEIRKNILSKKESFSDAAKLYSQDTQSAIRGGTLGWQKPEIFAPAFKDTIEKLKVGEISQPFKTTFGWHIVKVLGKRDLSSKQAYVEKVAYAKLYDKKASEQYTMWARKIKAGAYIKIINKDYE</sequence>
<dbReference type="GO" id="GO:0030288">
    <property type="term" value="C:outer membrane-bounded periplasmic space"/>
    <property type="evidence" value="ECO:0007669"/>
    <property type="project" value="InterPro"/>
</dbReference>
<evidence type="ECO:0000259" key="8">
    <source>
        <dbReference type="PROSITE" id="PS50198"/>
    </source>
</evidence>
<dbReference type="Gene3D" id="1.10.4030.10">
    <property type="entry name" value="Porin chaperone SurA, peptide-binding domain"/>
    <property type="match status" value="1"/>
</dbReference>
<evidence type="ECO:0000256" key="4">
    <source>
        <dbReference type="ARBA" id="ARBA00023110"/>
    </source>
</evidence>
<dbReference type="GO" id="GO:0042277">
    <property type="term" value="F:peptide binding"/>
    <property type="evidence" value="ECO:0007669"/>
    <property type="project" value="InterPro"/>
</dbReference>
<dbReference type="InterPro" id="IPR027304">
    <property type="entry name" value="Trigger_fact/SurA_dom_sf"/>
</dbReference>
<dbReference type="RefSeq" id="WP_089073196.1">
    <property type="nucleotide sequence ID" value="NZ_CBCSAM010000011.1"/>
</dbReference>
<proteinExistence type="inferred from homology"/>
<dbReference type="InterPro" id="IPR000297">
    <property type="entry name" value="PPIase_PpiC"/>
</dbReference>
<evidence type="ECO:0000313" key="9">
    <source>
        <dbReference type="EMBL" id="ASK78288.1"/>
    </source>
</evidence>
<dbReference type="Proteomes" id="UP000242175">
    <property type="component" value="Chromosome large"/>
</dbReference>
<evidence type="ECO:0000313" key="10">
    <source>
        <dbReference type="Proteomes" id="UP000242175"/>
    </source>
</evidence>
<dbReference type="EC" id="5.2.1.8" evidence="7"/>
<dbReference type="EMBL" id="CP022355">
    <property type="protein sequence ID" value="ASK78288.1"/>
    <property type="molecule type" value="Genomic_DNA"/>
</dbReference>
<keyword evidence="2 7" id="KW-0677">Repeat</keyword>
<dbReference type="InterPro" id="IPR015391">
    <property type="entry name" value="SurA_N"/>
</dbReference>
<dbReference type="PANTHER" id="PTHR47637">
    <property type="entry name" value="CHAPERONE SURA"/>
    <property type="match status" value="1"/>
</dbReference>
<evidence type="ECO:0000256" key="2">
    <source>
        <dbReference type="ARBA" id="ARBA00022737"/>
    </source>
</evidence>